<dbReference type="PROSITE" id="PS50966">
    <property type="entry name" value="ZF_SWIM"/>
    <property type="match status" value="1"/>
</dbReference>
<evidence type="ECO:0000259" key="4">
    <source>
        <dbReference type="PROSITE" id="PS50966"/>
    </source>
</evidence>
<dbReference type="InterPro" id="IPR027417">
    <property type="entry name" value="P-loop_NTPase"/>
</dbReference>
<dbReference type="GO" id="GO:0016787">
    <property type="term" value="F:hydrolase activity"/>
    <property type="evidence" value="ECO:0007669"/>
    <property type="project" value="UniProtKB-KW"/>
</dbReference>
<dbReference type="HOGENOM" id="CLU_000315_21_3_10"/>
<proteinExistence type="predicted"/>
<evidence type="ECO:0000313" key="8">
    <source>
        <dbReference type="Proteomes" id="UP000006241"/>
    </source>
</evidence>
<evidence type="ECO:0000313" key="7">
    <source>
        <dbReference type="EMBL" id="EEI90007.1"/>
    </source>
</evidence>
<dbReference type="CDD" id="cd18793">
    <property type="entry name" value="SF2_C_SNF"/>
    <property type="match status" value="1"/>
</dbReference>
<keyword evidence="1" id="KW-0378">Hydrolase</keyword>
<dbReference type="InterPro" id="IPR014001">
    <property type="entry name" value="Helicase_ATP-bd"/>
</dbReference>
<dbReference type="InterPro" id="IPR001650">
    <property type="entry name" value="Helicase_C-like"/>
</dbReference>
<comment type="caution">
    <text evidence="7">The sequence shown here is derived from an EMBL/GenBank/DDBJ whole genome shotgun (WGS) entry which is preliminary data.</text>
</comment>
<gene>
    <name evidence="7" type="ORF">HMPREF0765_4375</name>
</gene>
<dbReference type="EMBL" id="ACHB01000096">
    <property type="protein sequence ID" value="EEI90007.1"/>
    <property type="molecule type" value="Genomic_DNA"/>
</dbReference>
<feature type="domain" description="SWIM-type" evidence="4">
    <location>
        <begin position="68"/>
        <end position="103"/>
    </location>
</feature>
<protein>
    <submittedName>
        <fullName evidence="7">SNF2 family N-terminal domain protein</fullName>
    </submittedName>
</protein>
<feature type="domain" description="Helicase ATP-binding" evidence="5">
    <location>
        <begin position="671"/>
        <end position="830"/>
    </location>
</feature>
<evidence type="ECO:0000256" key="1">
    <source>
        <dbReference type="ARBA" id="ARBA00022801"/>
    </source>
</evidence>
<dbReference type="AlphaFoldDB" id="C2G489"/>
<keyword evidence="2" id="KW-0863">Zinc-finger</keyword>
<dbReference type="SUPFAM" id="SSF52540">
    <property type="entry name" value="P-loop containing nucleoside triphosphate hydrolases"/>
    <property type="match status" value="2"/>
</dbReference>
<keyword evidence="2" id="KW-0479">Metal-binding</keyword>
<dbReference type="SMART" id="SM00490">
    <property type="entry name" value="HELICc"/>
    <property type="match status" value="1"/>
</dbReference>
<name>C2G489_SPHSI</name>
<dbReference type="InterPro" id="IPR049730">
    <property type="entry name" value="SNF2/RAD54-like_C"/>
</dbReference>
<keyword evidence="2" id="KW-0862">Zinc</keyword>
<dbReference type="InterPro" id="IPR038718">
    <property type="entry name" value="SNF2-like_sf"/>
</dbReference>
<keyword evidence="3" id="KW-0175">Coiled coil</keyword>
<sequence>MSKQDPQLINYHSDYHQYLITDIDMDRTDRYSYFQEIDSTTNIGILIEVEHLSVNDARFRIRLSENEETVLLKYTKPVLSIYCSCSEKQGLCQHQQAVFATFIRQEDWLTFFSPMRYQKLLSKAALAYGIEQEHALEEYFELRYTNNTIEVSVLNNHLIPLNNIDLFNKETLNPSTHHTDTGRLIIVFRKHKFYKHLQVQLFESEITKNGKLKNPVKPVDTSEQIWKCKDITESRFFTAIRLLEQNTQDASDPNLPKALEAVVHNPFQLEVFVHDASLSENILASSLNAVLLKQSSVQSKLCIRKKGSFLSVEGYLLVGREEIALSDVNIQFDYFVQVKHSLYFIHDKTVRSLIQIFKNRNNALWIHVSKFEYFKTQILDPLSDQVSISYPDIPRASKKQLDQHLYYTDTEAIIYLDESQEYVTLTPVMRYGDVEVPVRSKRQIFGIDESGKSYIVERQQDRETALSGLLIRQHPYFEEQLDESFLYFYLHRKHFLNEDWFLNVFEEWHSQGIRVIGFDTLKNNTISPFKANINIEVLSGINWFNVNVNVNFGRKKASAKNLEKAVRNKSKFVLLDDGTHGILPEEWLEKFKEYFQAGEWNDEEQLLIAKTNFNDIDRLFETSQLHESTKQEIEQLKNKAKNFKDLNKVNVSKHFNGKLRSYQLEGLKWLNFLDDFNFGGCLADDMGLGKTIQIIAFILSQRDKAVQNCNLLVLPKTLLFNWQHELEKFAPSIPYLLLDGIDRVRNTTDFDQYELILISYHTLLTDINYLKKFRFNYVFLDESQQIKNPNSQRYKAACLLQSRNRIVMTGTPIENSTMDLYAQLSFASPGLLGSKKYFKDVFTTPIDAFSDRKRTEMLYNKINPFILRRTKAEVARELPEKNELIIYCEMKPAQRRIYDLYEKEFREFISATEGDEIRKSPMYVLKGLTKLRQICNSTKLLKTEDLSTEDNSAKIETLIEQIEDNIAYHKIIVFSQFVSMLYLIQKALSAKGINAYMLTGKTKNREQVVHNFQQQEDNRVFLISLKAGGTGLNLTAASLVYLVDPWWNPAVENQAIDRAYRIGQQQTVTAVRLITPDTVEEKMIKMQQSKNELASALIGKEGNPLLQNFTKEQLLSLLR</sequence>
<accession>C2G489</accession>
<dbReference type="Gene3D" id="3.40.50.10810">
    <property type="entry name" value="Tandem AAA-ATPase domain"/>
    <property type="match status" value="1"/>
</dbReference>
<dbReference type="PANTHER" id="PTHR45629:SF7">
    <property type="entry name" value="DNA EXCISION REPAIR PROTEIN ERCC-6-RELATED"/>
    <property type="match status" value="1"/>
</dbReference>
<reference evidence="7 8" key="1">
    <citation type="submission" date="2009-01" db="EMBL/GenBank/DDBJ databases">
        <authorList>
            <person name="Qin X."/>
            <person name="Bachman B."/>
            <person name="Battles P."/>
            <person name="Bell A."/>
            <person name="Bess C."/>
            <person name="Bickham C."/>
            <person name="Chaboub L."/>
            <person name="Chen D."/>
            <person name="Coyle M."/>
            <person name="Deiros D.R."/>
            <person name="Dinh H."/>
            <person name="Forbes L."/>
            <person name="Fowler G."/>
            <person name="Francisco L."/>
            <person name="Fu Q."/>
            <person name="Gubbala S."/>
            <person name="Hale W."/>
            <person name="Han Y."/>
            <person name="Hemphill L."/>
            <person name="Highlander S.K."/>
            <person name="Hirani K."/>
            <person name="Hogues M."/>
            <person name="Jackson L."/>
            <person name="Jakkamsetti A."/>
            <person name="Javaid M."/>
            <person name="Jiang H."/>
            <person name="Korchina V."/>
            <person name="Kovar C."/>
            <person name="Lara F."/>
            <person name="Lee S."/>
            <person name="Mata R."/>
            <person name="Mathew T."/>
            <person name="Moen C."/>
            <person name="Morales K."/>
            <person name="Munidasa M."/>
            <person name="Nazareth L."/>
            <person name="Ngo R."/>
            <person name="Nguyen L."/>
            <person name="Okwuonu G."/>
            <person name="Ongeri F."/>
            <person name="Patil S."/>
            <person name="Petrosino J."/>
            <person name="Pham C."/>
            <person name="Pham P."/>
            <person name="Pu L.-L."/>
            <person name="Puazo M."/>
            <person name="Raj R."/>
            <person name="Reid J."/>
            <person name="Rouhana J."/>
            <person name="Saada N."/>
            <person name="Shang Y."/>
            <person name="Simmons D."/>
            <person name="Thornton R."/>
            <person name="Warren J."/>
            <person name="Weissenberger G."/>
            <person name="Zhang J."/>
            <person name="Zhang L."/>
            <person name="Zhou C."/>
            <person name="Zhu D."/>
            <person name="Muzny D."/>
            <person name="Worley K."/>
            <person name="Gibbs R."/>
        </authorList>
    </citation>
    <scope>NUCLEOTIDE SEQUENCE [LARGE SCALE GENOMIC DNA]</scope>
    <source>
        <strain evidence="7 8">ATCC 33300</strain>
    </source>
</reference>
<feature type="coiled-coil region" evidence="3">
    <location>
        <begin position="619"/>
        <end position="646"/>
    </location>
</feature>
<evidence type="ECO:0000259" key="5">
    <source>
        <dbReference type="PROSITE" id="PS51192"/>
    </source>
</evidence>
<feature type="domain" description="Helicase C-terminal" evidence="6">
    <location>
        <begin position="961"/>
        <end position="1110"/>
    </location>
</feature>
<dbReference type="InterPro" id="IPR007527">
    <property type="entry name" value="Znf_SWIM"/>
</dbReference>
<dbReference type="SMART" id="SM00487">
    <property type="entry name" value="DEXDc"/>
    <property type="match status" value="1"/>
</dbReference>
<dbReference type="PROSITE" id="PS51192">
    <property type="entry name" value="HELICASE_ATP_BIND_1"/>
    <property type="match status" value="1"/>
</dbReference>
<dbReference type="GO" id="GO:0008270">
    <property type="term" value="F:zinc ion binding"/>
    <property type="evidence" value="ECO:0007669"/>
    <property type="project" value="UniProtKB-KW"/>
</dbReference>
<evidence type="ECO:0000256" key="2">
    <source>
        <dbReference type="PROSITE-ProRule" id="PRU00325"/>
    </source>
</evidence>
<dbReference type="InterPro" id="IPR000330">
    <property type="entry name" value="SNF2_N"/>
</dbReference>
<dbReference type="GO" id="GO:0015616">
    <property type="term" value="F:DNA translocase activity"/>
    <property type="evidence" value="ECO:0007669"/>
    <property type="project" value="TreeGrafter"/>
</dbReference>
<dbReference type="InterPro" id="IPR050496">
    <property type="entry name" value="SNF2_RAD54_helicase_repair"/>
</dbReference>
<dbReference type="RefSeq" id="WP_003004038.1">
    <property type="nucleotide sequence ID" value="NZ_GG668630.1"/>
</dbReference>
<organism evidence="7 8">
    <name type="scientific">Sphingobacterium spiritivorum ATCC 33300</name>
    <dbReference type="NCBI Taxonomy" id="525372"/>
    <lineage>
        <taxon>Bacteria</taxon>
        <taxon>Pseudomonadati</taxon>
        <taxon>Bacteroidota</taxon>
        <taxon>Sphingobacteriia</taxon>
        <taxon>Sphingobacteriales</taxon>
        <taxon>Sphingobacteriaceae</taxon>
        <taxon>Sphingobacterium</taxon>
    </lineage>
</organism>
<evidence type="ECO:0000256" key="3">
    <source>
        <dbReference type="SAM" id="Coils"/>
    </source>
</evidence>
<dbReference type="PANTHER" id="PTHR45629">
    <property type="entry name" value="SNF2/RAD54 FAMILY MEMBER"/>
    <property type="match status" value="1"/>
</dbReference>
<dbReference type="Pfam" id="PF00176">
    <property type="entry name" value="SNF2-rel_dom"/>
    <property type="match status" value="1"/>
</dbReference>
<dbReference type="Gene3D" id="3.40.50.300">
    <property type="entry name" value="P-loop containing nucleotide triphosphate hydrolases"/>
    <property type="match status" value="1"/>
</dbReference>
<dbReference type="Proteomes" id="UP000006241">
    <property type="component" value="Unassembled WGS sequence"/>
</dbReference>
<evidence type="ECO:0000259" key="6">
    <source>
        <dbReference type="PROSITE" id="PS51194"/>
    </source>
</evidence>
<dbReference type="GO" id="GO:0005524">
    <property type="term" value="F:ATP binding"/>
    <property type="evidence" value="ECO:0007669"/>
    <property type="project" value="InterPro"/>
</dbReference>
<dbReference type="Pfam" id="PF00271">
    <property type="entry name" value="Helicase_C"/>
    <property type="match status" value="1"/>
</dbReference>
<dbReference type="PROSITE" id="PS51194">
    <property type="entry name" value="HELICASE_CTER"/>
    <property type="match status" value="1"/>
</dbReference>